<keyword evidence="2" id="KW-1185">Reference proteome</keyword>
<evidence type="ECO:0000313" key="1">
    <source>
        <dbReference type="EMBL" id="MEQ2235108.1"/>
    </source>
</evidence>
<reference evidence="1 2" key="1">
    <citation type="submission" date="2021-06" db="EMBL/GenBank/DDBJ databases">
        <authorList>
            <person name="Palmer J.M."/>
        </authorList>
    </citation>
    <scope>NUCLEOTIDE SEQUENCE [LARGE SCALE GENOMIC DNA]</scope>
    <source>
        <strain evidence="2">if_2019</strain>
        <tissue evidence="1">Muscle</tissue>
    </source>
</reference>
<proteinExistence type="predicted"/>
<accession>A0ABV0TT92</accession>
<dbReference type="Proteomes" id="UP001482620">
    <property type="component" value="Unassembled WGS sequence"/>
</dbReference>
<gene>
    <name evidence="1" type="ORF">ILYODFUR_038261</name>
</gene>
<organism evidence="1 2">
    <name type="scientific">Ilyodon furcidens</name>
    <name type="common">goldbreast splitfin</name>
    <dbReference type="NCBI Taxonomy" id="33524"/>
    <lineage>
        <taxon>Eukaryota</taxon>
        <taxon>Metazoa</taxon>
        <taxon>Chordata</taxon>
        <taxon>Craniata</taxon>
        <taxon>Vertebrata</taxon>
        <taxon>Euteleostomi</taxon>
        <taxon>Actinopterygii</taxon>
        <taxon>Neopterygii</taxon>
        <taxon>Teleostei</taxon>
        <taxon>Neoteleostei</taxon>
        <taxon>Acanthomorphata</taxon>
        <taxon>Ovalentaria</taxon>
        <taxon>Atherinomorphae</taxon>
        <taxon>Cyprinodontiformes</taxon>
        <taxon>Goodeidae</taxon>
        <taxon>Ilyodon</taxon>
    </lineage>
</organism>
<sequence length="126" mass="14325">MDFRITSSHIRHFYFSLQFCSPSSSMPTLKIVTFGSVAGCIKPHDSLHRLPASEPLQSSWLNVIFHGNVPTSVETFLFIYMKLFKDEFFINLLQHQEGFAERLHLIKGSVSSVRGNDRSSEAESCK</sequence>
<dbReference type="EMBL" id="JAHRIQ010044030">
    <property type="protein sequence ID" value="MEQ2235108.1"/>
    <property type="molecule type" value="Genomic_DNA"/>
</dbReference>
<evidence type="ECO:0000313" key="2">
    <source>
        <dbReference type="Proteomes" id="UP001482620"/>
    </source>
</evidence>
<protein>
    <submittedName>
        <fullName evidence="1">Uncharacterized protein</fullName>
    </submittedName>
</protein>
<comment type="caution">
    <text evidence="1">The sequence shown here is derived from an EMBL/GenBank/DDBJ whole genome shotgun (WGS) entry which is preliminary data.</text>
</comment>
<name>A0ABV0TT92_9TELE</name>